<sequence>MTDPFVTPELQTQFATEGYALLSDAIPKSTLQRWQDIAAVREAEAIKCFEQGEPMAGACVVEIENAPARLLRYDNVFHTDPEALLDLLATPALLAVARDICGPLAVPMQADILFKYQHPHSLIAWHQGAPHDRSAPYLNVGIYLDDAPEGDGCLRYVPRTQHGLEDISGLTQSHGWDIPGVIEQSAQAGDILVQDMMILHGSQPKHSPGARRTIYVEYRPYDAIIRGGAQSKHWADLRLALMGAVLARANPADRPKNWEIDYPVVTHEEALELFREILACPEPPIPSVYSERPVEHPAYPIPEGFELSG</sequence>
<protein>
    <recommendedName>
        <fullName evidence="4">Phytanoyl-CoA dioxygenase</fullName>
    </recommendedName>
</protein>
<organism evidence="2 3">
    <name type="scientific">Litorimonas cladophorae</name>
    <dbReference type="NCBI Taxonomy" id="1220491"/>
    <lineage>
        <taxon>Bacteria</taxon>
        <taxon>Pseudomonadati</taxon>
        <taxon>Pseudomonadota</taxon>
        <taxon>Alphaproteobacteria</taxon>
        <taxon>Maricaulales</taxon>
        <taxon>Robiginitomaculaceae</taxon>
    </lineage>
</organism>
<keyword evidence="3" id="KW-1185">Reference proteome</keyword>
<dbReference type="RefSeq" id="WP_189580300.1">
    <property type="nucleotide sequence ID" value="NZ_BMYV01000001.1"/>
</dbReference>
<proteinExistence type="predicted"/>
<dbReference type="InterPro" id="IPR008775">
    <property type="entry name" value="Phytyl_CoA_dOase-like"/>
</dbReference>
<dbReference type="Proteomes" id="UP000600865">
    <property type="component" value="Unassembled WGS sequence"/>
</dbReference>
<dbReference type="AlphaFoldDB" id="A0A918KC71"/>
<dbReference type="EMBL" id="BMYV01000001">
    <property type="protein sequence ID" value="GGX57188.1"/>
    <property type="molecule type" value="Genomic_DNA"/>
</dbReference>
<dbReference type="PANTHER" id="PTHR20883">
    <property type="entry name" value="PHYTANOYL-COA DIOXYGENASE DOMAIN CONTAINING 1"/>
    <property type="match status" value="1"/>
</dbReference>
<dbReference type="Pfam" id="PF05721">
    <property type="entry name" value="PhyH"/>
    <property type="match status" value="1"/>
</dbReference>
<dbReference type="SUPFAM" id="SSF51197">
    <property type="entry name" value="Clavaminate synthase-like"/>
    <property type="match status" value="1"/>
</dbReference>
<comment type="caution">
    <text evidence="2">The sequence shown here is derived from an EMBL/GenBank/DDBJ whole genome shotgun (WGS) entry which is preliminary data.</text>
</comment>
<gene>
    <name evidence="2" type="ORF">GCM10011309_02650</name>
</gene>
<accession>A0A918KC71</accession>
<name>A0A918KC71_9PROT</name>
<evidence type="ECO:0000313" key="2">
    <source>
        <dbReference type="EMBL" id="GGX57188.1"/>
    </source>
</evidence>
<evidence type="ECO:0000256" key="1">
    <source>
        <dbReference type="ARBA" id="ARBA00001954"/>
    </source>
</evidence>
<dbReference type="PANTHER" id="PTHR20883:SF48">
    <property type="entry name" value="ECTOINE DIOXYGENASE"/>
    <property type="match status" value="1"/>
</dbReference>
<dbReference type="GO" id="GO:0005506">
    <property type="term" value="F:iron ion binding"/>
    <property type="evidence" value="ECO:0007669"/>
    <property type="project" value="UniProtKB-ARBA"/>
</dbReference>
<comment type="cofactor">
    <cofactor evidence="1">
        <name>Fe(2+)</name>
        <dbReference type="ChEBI" id="CHEBI:29033"/>
    </cofactor>
</comment>
<evidence type="ECO:0000313" key="3">
    <source>
        <dbReference type="Proteomes" id="UP000600865"/>
    </source>
</evidence>
<reference evidence="2 3" key="1">
    <citation type="journal article" date="2014" name="Int. J. Syst. Evol. Microbiol.">
        <title>Complete genome sequence of Corynebacterium casei LMG S-19264T (=DSM 44701T), isolated from a smear-ripened cheese.</title>
        <authorList>
            <consortium name="US DOE Joint Genome Institute (JGI-PGF)"/>
            <person name="Walter F."/>
            <person name="Albersmeier A."/>
            <person name="Kalinowski J."/>
            <person name="Ruckert C."/>
        </authorList>
    </citation>
    <scope>NUCLEOTIDE SEQUENCE [LARGE SCALE GENOMIC DNA]</scope>
    <source>
        <strain evidence="2 3">KCTC 23968</strain>
    </source>
</reference>
<dbReference type="Gene3D" id="2.60.120.620">
    <property type="entry name" value="q2cbj1_9rhob like domain"/>
    <property type="match status" value="1"/>
</dbReference>
<dbReference type="GO" id="GO:0016706">
    <property type="term" value="F:2-oxoglutarate-dependent dioxygenase activity"/>
    <property type="evidence" value="ECO:0007669"/>
    <property type="project" value="UniProtKB-ARBA"/>
</dbReference>
<evidence type="ECO:0008006" key="4">
    <source>
        <dbReference type="Google" id="ProtNLM"/>
    </source>
</evidence>